<dbReference type="InterPro" id="IPR026017">
    <property type="entry name" value="Lumazine-bd_dom"/>
</dbReference>
<dbReference type="AlphaFoldDB" id="A0AAU7CJ51"/>
<evidence type="ECO:0000256" key="5">
    <source>
        <dbReference type="ARBA" id="ARBA00013950"/>
    </source>
</evidence>
<keyword evidence="7 12" id="KW-0808">Transferase</keyword>
<organism evidence="12">
    <name type="scientific">Singulisphaera sp. Ch08</name>
    <dbReference type="NCBI Taxonomy" id="3120278"/>
    <lineage>
        <taxon>Bacteria</taxon>
        <taxon>Pseudomonadati</taxon>
        <taxon>Planctomycetota</taxon>
        <taxon>Planctomycetia</taxon>
        <taxon>Isosphaerales</taxon>
        <taxon>Isosphaeraceae</taxon>
        <taxon>Singulisphaera</taxon>
    </lineage>
</organism>
<evidence type="ECO:0000256" key="3">
    <source>
        <dbReference type="ARBA" id="ARBA00004887"/>
    </source>
</evidence>
<reference evidence="12" key="1">
    <citation type="submission" date="2024-05" db="EMBL/GenBank/DDBJ databases">
        <title>Planctomycetes of the genus Singulisphaera possess chitinolytic capabilities.</title>
        <authorList>
            <person name="Ivanova A."/>
        </authorList>
    </citation>
    <scope>NUCLEOTIDE SEQUENCE</scope>
    <source>
        <strain evidence="12">Ch08T</strain>
    </source>
</reference>
<feature type="domain" description="Lumazine-binding" evidence="11">
    <location>
        <begin position="1"/>
        <end position="96"/>
    </location>
</feature>
<evidence type="ECO:0000256" key="4">
    <source>
        <dbReference type="ARBA" id="ARBA00012827"/>
    </source>
</evidence>
<dbReference type="RefSeq" id="WP_406698366.1">
    <property type="nucleotide sequence ID" value="NZ_CP155447.1"/>
</dbReference>
<dbReference type="NCBIfam" id="NF006767">
    <property type="entry name" value="PRK09289.1"/>
    <property type="match status" value="1"/>
</dbReference>
<accession>A0AAU7CJ51</accession>
<evidence type="ECO:0000256" key="1">
    <source>
        <dbReference type="ARBA" id="ARBA00000968"/>
    </source>
</evidence>
<gene>
    <name evidence="12" type="ORF">V5E97_05855</name>
</gene>
<name>A0AAU7CJ51_9BACT</name>
<proteinExistence type="predicted"/>
<dbReference type="PANTHER" id="PTHR21098:SF12">
    <property type="entry name" value="RIBOFLAVIN SYNTHASE"/>
    <property type="match status" value="1"/>
</dbReference>
<keyword evidence="6" id="KW-0686">Riboflavin biosynthesis</keyword>
<dbReference type="GO" id="GO:0009231">
    <property type="term" value="P:riboflavin biosynthetic process"/>
    <property type="evidence" value="ECO:0007669"/>
    <property type="project" value="UniProtKB-KW"/>
</dbReference>
<evidence type="ECO:0000256" key="2">
    <source>
        <dbReference type="ARBA" id="ARBA00002803"/>
    </source>
</evidence>
<comment type="function">
    <text evidence="2">Catalyzes the dismutation of two molecules of 6,7-dimethyl-8-ribityllumazine, resulting in the formation of riboflavin and 5-amino-6-(D-ribitylamino)uracil.</text>
</comment>
<dbReference type="InterPro" id="IPR001783">
    <property type="entry name" value="Lumazine-bd"/>
</dbReference>
<evidence type="ECO:0000256" key="8">
    <source>
        <dbReference type="ARBA" id="ARBA00022737"/>
    </source>
</evidence>
<dbReference type="EMBL" id="CP155447">
    <property type="protein sequence ID" value="XBH05542.1"/>
    <property type="molecule type" value="Genomic_DNA"/>
</dbReference>
<dbReference type="EC" id="2.5.1.9" evidence="4 9"/>
<dbReference type="Gene3D" id="2.40.30.20">
    <property type="match status" value="2"/>
</dbReference>
<feature type="repeat" description="Lumazine-binding" evidence="10">
    <location>
        <begin position="97"/>
        <end position="193"/>
    </location>
</feature>
<feature type="domain" description="Lumazine-binding" evidence="11">
    <location>
        <begin position="97"/>
        <end position="193"/>
    </location>
</feature>
<evidence type="ECO:0000259" key="11">
    <source>
        <dbReference type="PROSITE" id="PS51177"/>
    </source>
</evidence>
<dbReference type="NCBIfam" id="TIGR00187">
    <property type="entry name" value="ribE"/>
    <property type="match status" value="1"/>
</dbReference>
<dbReference type="InterPro" id="IPR023366">
    <property type="entry name" value="ATP_synth_asu-like_sf"/>
</dbReference>
<dbReference type="SUPFAM" id="SSF63380">
    <property type="entry name" value="Riboflavin synthase domain-like"/>
    <property type="match status" value="2"/>
</dbReference>
<evidence type="ECO:0000256" key="9">
    <source>
        <dbReference type="NCBIfam" id="TIGR00187"/>
    </source>
</evidence>
<dbReference type="PIRSF" id="PIRSF000498">
    <property type="entry name" value="Riboflavin_syn_A"/>
    <property type="match status" value="1"/>
</dbReference>
<evidence type="ECO:0000256" key="6">
    <source>
        <dbReference type="ARBA" id="ARBA00022619"/>
    </source>
</evidence>
<keyword evidence="8" id="KW-0677">Repeat</keyword>
<dbReference type="Pfam" id="PF00677">
    <property type="entry name" value="Lum_binding"/>
    <property type="match status" value="2"/>
</dbReference>
<comment type="pathway">
    <text evidence="3">Cofactor biosynthesis; riboflavin biosynthesis; riboflavin from 2-hydroxy-3-oxobutyl phosphate and 5-amino-6-(D-ribitylamino)uracil: step 2/2.</text>
</comment>
<comment type="catalytic activity">
    <reaction evidence="1">
        <text>2 6,7-dimethyl-8-(1-D-ribityl)lumazine + H(+) = 5-amino-6-(D-ribitylamino)uracil + riboflavin</text>
        <dbReference type="Rhea" id="RHEA:20772"/>
        <dbReference type="ChEBI" id="CHEBI:15378"/>
        <dbReference type="ChEBI" id="CHEBI:15934"/>
        <dbReference type="ChEBI" id="CHEBI:57986"/>
        <dbReference type="ChEBI" id="CHEBI:58201"/>
        <dbReference type="EC" id="2.5.1.9"/>
    </reaction>
</comment>
<dbReference type="PANTHER" id="PTHR21098">
    <property type="entry name" value="RIBOFLAVIN SYNTHASE ALPHA CHAIN"/>
    <property type="match status" value="1"/>
</dbReference>
<dbReference type="CDD" id="cd00402">
    <property type="entry name" value="Riboflavin_synthase_like"/>
    <property type="match status" value="1"/>
</dbReference>
<evidence type="ECO:0000313" key="12">
    <source>
        <dbReference type="EMBL" id="XBH05542.1"/>
    </source>
</evidence>
<protein>
    <recommendedName>
        <fullName evidence="5 9">Riboflavin synthase</fullName>
        <ecNumber evidence="4 9">2.5.1.9</ecNumber>
    </recommendedName>
</protein>
<dbReference type="PROSITE" id="PS51177">
    <property type="entry name" value="LUMAZINE_BIND"/>
    <property type="match status" value="2"/>
</dbReference>
<dbReference type="InterPro" id="IPR017938">
    <property type="entry name" value="Riboflavin_synthase-like_b-brl"/>
</dbReference>
<evidence type="ECO:0000256" key="7">
    <source>
        <dbReference type="ARBA" id="ARBA00022679"/>
    </source>
</evidence>
<sequence length="196" mass="20886">MFTGLVEVLGSIERVDEEGPGRRLTLVWPGLVEPMVLGESVALNGCCLTVVAAEGERFVMQAGPETLLRTNLGEAAAGDRINLERSLRAGDRLGGHFVQGHIDTTAVLRERRTEGEWEFLAFGIDPSWTSLMVPKGSIAVDGVSLTLVGVEPDGFSVMLIPHTLAVTTLGGVRVGGRVNIETDMIARHVAKLMAVG</sequence>
<evidence type="ECO:0000256" key="10">
    <source>
        <dbReference type="PROSITE-ProRule" id="PRU00524"/>
    </source>
</evidence>
<dbReference type="GO" id="GO:0004746">
    <property type="term" value="F:riboflavin synthase activity"/>
    <property type="evidence" value="ECO:0007669"/>
    <property type="project" value="UniProtKB-UniRule"/>
</dbReference>
<feature type="repeat" description="Lumazine-binding" evidence="10">
    <location>
        <begin position="1"/>
        <end position="96"/>
    </location>
</feature>